<dbReference type="PANTHER" id="PTHR13232:SF10">
    <property type="entry name" value="NAD(P)H-HYDRATE EPIMERASE"/>
    <property type="match status" value="1"/>
</dbReference>
<dbReference type="Gene3D" id="3.40.50.10260">
    <property type="entry name" value="YjeF N-terminal domain"/>
    <property type="match status" value="1"/>
</dbReference>
<dbReference type="HAMAP" id="MF_01966">
    <property type="entry name" value="NADHX_epimerase"/>
    <property type="match status" value="1"/>
</dbReference>
<evidence type="ECO:0000256" key="7">
    <source>
        <dbReference type="ARBA" id="ARBA00022958"/>
    </source>
</evidence>
<evidence type="ECO:0000256" key="6">
    <source>
        <dbReference type="ARBA" id="ARBA00022857"/>
    </source>
</evidence>
<comment type="function">
    <text evidence="10">Catalyzes the epimerization of the S- and R-forms of NAD(P)HX, a damaged form of NAD(P)H that is a result of enzymatic or heat-dependent hydration. This is a prerequisite for the S-specific NAD(P)H-hydrate dehydratase to allow the repair of both epimers of NAD(P)HX.</text>
</comment>
<comment type="caution">
    <text evidence="12">The sequence shown here is derived from an EMBL/GenBank/DDBJ whole genome shotgun (WGS) entry which is preliminary data.</text>
</comment>
<dbReference type="Proteomes" id="UP001055149">
    <property type="component" value="Unassembled WGS sequence"/>
</dbReference>
<comment type="caution">
    <text evidence="10">Lacks conserved residue(s) required for the propagation of feature annotation.</text>
</comment>
<evidence type="ECO:0000256" key="9">
    <source>
        <dbReference type="ARBA" id="ARBA00023235"/>
    </source>
</evidence>
<dbReference type="InterPro" id="IPR004443">
    <property type="entry name" value="YjeF_N_dom"/>
</dbReference>
<comment type="cofactor">
    <cofactor evidence="10">
        <name>K(+)</name>
        <dbReference type="ChEBI" id="CHEBI:29103"/>
    </cofactor>
    <text evidence="10">Binds 1 potassium ion per subunit.</text>
</comment>
<dbReference type="EMBL" id="BQXH01000013">
    <property type="protein sequence ID" value="GKS81784.1"/>
    <property type="molecule type" value="Genomic_DNA"/>
</dbReference>
<proteinExistence type="inferred from homology"/>
<keyword evidence="9 10" id="KW-0413">Isomerase</keyword>
<keyword evidence="6 10" id="KW-0521">NADP</keyword>
<gene>
    <name evidence="10" type="primary">nnrE</name>
    <name evidence="12" type="ORF">LPAF129_14700</name>
</gene>
<keyword evidence="4 10" id="KW-0479">Metal-binding</keyword>
<evidence type="ECO:0000259" key="11">
    <source>
        <dbReference type="PROSITE" id="PS51385"/>
    </source>
</evidence>
<dbReference type="PROSITE" id="PS51385">
    <property type="entry name" value="YJEF_N"/>
    <property type="match status" value="1"/>
</dbReference>
<dbReference type="SUPFAM" id="SSF64153">
    <property type="entry name" value="YjeF N-terminal domain-like"/>
    <property type="match status" value="1"/>
</dbReference>
<comment type="catalytic activity">
    <reaction evidence="1 10">
        <text>(6R)-NADHX = (6S)-NADHX</text>
        <dbReference type="Rhea" id="RHEA:32215"/>
        <dbReference type="ChEBI" id="CHEBI:64074"/>
        <dbReference type="ChEBI" id="CHEBI:64075"/>
        <dbReference type="EC" id="5.1.99.6"/>
    </reaction>
</comment>
<evidence type="ECO:0000256" key="10">
    <source>
        <dbReference type="HAMAP-Rule" id="MF_01966"/>
    </source>
</evidence>
<comment type="catalytic activity">
    <reaction evidence="2 10">
        <text>(6R)-NADPHX = (6S)-NADPHX</text>
        <dbReference type="Rhea" id="RHEA:32227"/>
        <dbReference type="ChEBI" id="CHEBI:64076"/>
        <dbReference type="ChEBI" id="CHEBI:64077"/>
        <dbReference type="EC" id="5.1.99.6"/>
    </reaction>
</comment>
<feature type="binding site" evidence="10">
    <location>
        <begin position="59"/>
        <end position="63"/>
    </location>
    <ligand>
        <name>(6S)-NADPHX</name>
        <dbReference type="ChEBI" id="CHEBI:64076"/>
    </ligand>
</feature>
<comment type="similarity">
    <text evidence="10">Belongs to the NnrE/AIBP family.</text>
</comment>
<evidence type="ECO:0000256" key="5">
    <source>
        <dbReference type="ARBA" id="ARBA00022741"/>
    </source>
</evidence>
<evidence type="ECO:0000256" key="3">
    <source>
        <dbReference type="ARBA" id="ARBA00012228"/>
    </source>
</evidence>
<dbReference type="RefSeq" id="WP_244055528.1">
    <property type="nucleotide sequence ID" value="NZ_BQXH01000013.1"/>
</dbReference>
<reference evidence="12" key="1">
    <citation type="journal article" date="2022" name="Int. J. Syst. Evol. Microbiol.">
        <title>A novel species of lactic acid bacteria, Ligilactobacillus pabuli sp. nov., isolated from alfalfa silage.</title>
        <authorList>
            <person name="Tohno M."/>
            <person name="Tanizawa Y."/>
            <person name="Sawada H."/>
            <person name="Sakamoto M."/>
            <person name="Ohkuma M."/>
            <person name="Kobayashi H."/>
        </authorList>
    </citation>
    <scope>NUCLEOTIDE SEQUENCE</scope>
    <source>
        <strain evidence="12">AF129</strain>
    </source>
</reference>
<dbReference type="PANTHER" id="PTHR13232">
    <property type="entry name" value="NAD(P)H-HYDRATE EPIMERASE"/>
    <property type="match status" value="1"/>
</dbReference>
<feature type="domain" description="YjeF N-terminal" evidence="11">
    <location>
        <begin position="10"/>
        <end position="212"/>
    </location>
</feature>
<protein>
    <recommendedName>
        <fullName evidence="3 10">NAD(P)H-hydrate epimerase</fullName>
        <ecNumber evidence="3 10">5.1.99.6</ecNumber>
    </recommendedName>
    <alternativeName>
        <fullName evidence="10">NAD(P)HX epimerase</fullName>
    </alternativeName>
</protein>
<accession>A0ABQ5JIC4</accession>
<feature type="binding site" evidence="10">
    <location>
        <position position="60"/>
    </location>
    <ligand>
        <name>K(+)</name>
        <dbReference type="ChEBI" id="CHEBI:29103"/>
    </ligand>
</feature>
<evidence type="ECO:0000256" key="1">
    <source>
        <dbReference type="ARBA" id="ARBA00000013"/>
    </source>
</evidence>
<keyword evidence="7 10" id="KW-0630">Potassium</keyword>
<dbReference type="EC" id="5.1.99.6" evidence="3 10"/>
<evidence type="ECO:0000256" key="4">
    <source>
        <dbReference type="ARBA" id="ARBA00022723"/>
    </source>
</evidence>
<evidence type="ECO:0000313" key="12">
    <source>
        <dbReference type="EMBL" id="GKS81784.1"/>
    </source>
</evidence>
<keyword evidence="13" id="KW-1185">Reference proteome</keyword>
<sequence>MATVISVEQARQLDQKTIEEVGIPSLVLMERAALAIYDNLLADERFNLKRVLVLVGTGNNGGDALAVARLLHTHGFAVSLLLVGKTEHRSPQMTKQLEICEYYQIPEVPLTVDFSQYSTIVDGLFGSGLSRQVAGDFAQVIQRANASGSSIHAIDIPSGLNGDSGQPLGATIQAISTTTVAYVKTGMVQPGAARFTGTILVADIGIYLNDRYEE</sequence>
<dbReference type="InterPro" id="IPR036652">
    <property type="entry name" value="YjeF_N_dom_sf"/>
</dbReference>
<evidence type="ECO:0000256" key="8">
    <source>
        <dbReference type="ARBA" id="ARBA00023027"/>
    </source>
</evidence>
<feature type="binding site" evidence="10">
    <location>
        <position position="155"/>
    </location>
    <ligand>
        <name>(6S)-NADPHX</name>
        <dbReference type="ChEBI" id="CHEBI:64076"/>
    </ligand>
</feature>
<organism evidence="12 13">
    <name type="scientific">Ligilactobacillus pabuli</name>
    <dbReference type="NCBI Taxonomy" id="2886039"/>
    <lineage>
        <taxon>Bacteria</taxon>
        <taxon>Bacillati</taxon>
        <taxon>Bacillota</taxon>
        <taxon>Bacilli</taxon>
        <taxon>Lactobacillales</taxon>
        <taxon>Lactobacillaceae</taxon>
        <taxon>Ligilactobacillus</taxon>
    </lineage>
</organism>
<dbReference type="InterPro" id="IPR032976">
    <property type="entry name" value="YJEFN_prot_NAXE-like"/>
</dbReference>
<evidence type="ECO:0000256" key="2">
    <source>
        <dbReference type="ARBA" id="ARBA00000909"/>
    </source>
</evidence>
<dbReference type="NCBIfam" id="TIGR00197">
    <property type="entry name" value="yjeF_nterm"/>
    <property type="match status" value="1"/>
</dbReference>
<feature type="binding site" evidence="10">
    <location>
        <position position="122"/>
    </location>
    <ligand>
        <name>K(+)</name>
        <dbReference type="ChEBI" id="CHEBI:29103"/>
    </ligand>
</feature>
<evidence type="ECO:0000313" key="13">
    <source>
        <dbReference type="Proteomes" id="UP001055149"/>
    </source>
</evidence>
<feature type="binding site" evidence="10">
    <location>
        <begin position="126"/>
        <end position="132"/>
    </location>
    <ligand>
        <name>(6S)-NADPHX</name>
        <dbReference type="ChEBI" id="CHEBI:64076"/>
    </ligand>
</feature>
<dbReference type="Pfam" id="PF03853">
    <property type="entry name" value="YjeF_N"/>
    <property type="match status" value="1"/>
</dbReference>
<feature type="binding site" evidence="10">
    <location>
        <position position="158"/>
    </location>
    <ligand>
        <name>K(+)</name>
        <dbReference type="ChEBI" id="CHEBI:29103"/>
    </ligand>
</feature>
<name>A0ABQ5JIC4_9LACO</name>
<keyword evidence="5 10" id="KW-0547">Nucleotide-binding</keyword>
<keyword evidence="8 10" id="KW-0520">NAD</keyword>